<comment type="caution">
    <text evidence="1">The sequence shown here is derived from an EMBL/GenBank/DDBJ whole genome shotgun (WGS) entry which is preliminary data.</text>
</comment>
<evidence type="ECO:0000313" key="2">
    <source>
        <dbReference type="Proteomes" id="UP000252884"/>
    </source>
</evidence>
<protein>
    <submittedName>
        <fullName evidence="1">Uncharacterized protein</fullName>
    </submittedName>
</protein>
<dbReference type="EMBL" id="QPJK01000013">
    <property type="protein sequence ID" value="RCW65180.1"/>
    <property type="molecule type" value="Genomic_DNA"/>
</dbReference>
<organism evidence="1 2">
    <name type="scientific">Pseudorhodoferax soli</name>
    <dbReference type="NCBI Taxonomy" id="545864"/>
    <lineage>
        <taxon>Bacteria</taxon>
        <taxon>Pseudomonadati</taxon>
        <taxon>Pseudomonadota</taxon>
        <taxon>Betaproteobacteria</taxon>
        <taxon>Burkholderiales</taxon>
        <taxon>Comamonadaceae</taxon>
    </lineage>
</organism>
<keyword evidence="2" id="KW-1185">Reference proteome</keyword>
<proteinExistence type="predicted"/>
<dbReference type="AlphaFoldDB" id="A0A368XB50"/>
<accession>A0A368XB50</accession>
<name>A0A368XB50_9BURK</name>
<sequence length="64" mass="6996">MQPDQSMTVAQELSEEMHLAMLMVAPGDPGLPPMPAEMVGAGLGVLMRHLLALQERVEQLETLR</sequence>
<evidence type="ECO:0000313" key="1">
    <source>
        <dbReference type="EMBL" id="RCW65180.1"/>
    </source>
</evidence>
<gene>
    <name evidence="1" type="ORF">DES41_113104</name>
</gene>
<dbReference type="Proteomes" id="UP000252884">
    <property type="component" value="Unassembled WGS sequence"/>
</dbReference>
<reference evidence="1 2" key="1">
    <citation type="submission" date="2018-07" db="EMBL/GenBank/DDBJ databases">
        <title>Genomic Encyclopedia of Type Strains, Phase IV (KMG-IV): sequencing the most valuable type-strain genomes for metagenomic binning, comparative biology and taxonomic classification.</title>
        <authorList>
            <person name="Goeker M."/>
        </authorList>
    </citation>
    <scope>NUCLEOTIDE SEQUENCE [LARGE SCALE GENOMIC DNA]</scope>
    <source>
        <strain evidence="1 2">DSM 21634</strain>
    </source>
</reference>